<feature type="binding site" evidence="16">
    <location>
        <begin position="255"/>
        <end position="260"/>
    </location>
    <ligand>
        <name>substrate</name>
    </ligand>
</feature>
<dbReference type="CDD" id="cd02853">
    <property type="entry name" value="E_set_MTHase_like_N"/>
    <property type="match status" value="1"/>
</dbReference>
<dbReference type="PANTHER" id="PTHR43651">
    <property type="entry name" value="1,4-ALPHA-GLUCAN-BRANCHING ENZYME"/>
    <property type="match status" value="1"/>
</dbReference>
<evidence type="ECO:0000256" key="2">
    <source>
        <dbReference type="ARBA" id="ARBA00005199"/>
    </source>
</evidence>
<evidence type="ECO:0000313" key="20">
    <source>
        <dbReference type="EMBL" id="TQJ15849.1"/>
    </source>
</evidence>
<comment type="pathway">
    <text evidence="2 14">Glycan biosynthesis; trehalose biosynthesis.</text>
</comment>
<evidence type="ECO:0000256" key="7">
    <source>
        <dbReference type="ARBA" id="ARBA00022801"/>
    </source>
</evidence>
<evidence type="ECO:0000256" key="10">
    <source>
        <dbReference type="ARBA" id="ARBA00032057"/>
    </source>
</evidence>
<dbReference type="InterPro" id="IPR014756">
    <property type="entry name" value="Ig_E-set"/>
</dbReference>
<feature type="site" description="Transition state stabilizer" evidence="17">
    <location>
        <position position="393"/>
    </location>
</feature>
<evidence type="ECO:0000256" key="4">
    <source>
        <dbReference type="ARBA" id="ARBA00012268"/>
    </source>
</evidence>
<dbReference type="GO" id="GO:0033942">
    <property type="term" value="F:4-alpha-D-(1-&gt;4)-alpha-D-glucanotrehalose trehalohydrolase activity"/>
    <property type="evidence" value="ECO:0007669"/>
    <property type="project" value="UniProtKB-EC"/>
</dbReference>
<reference evidence="20 21" key="1">
    <citation type="submission" date="2019-06" db="EMBL/GenBank/DDBJ databases">
        <title>Sequencing the genomes of 1000 actinobacteria strains.</title>
        <authorList>
            <person name="Klenk H.-P."/>
        </authorList>
    </citation>
    <scope>NUCLEOTIDE SEQUENCE [LARGE SCALE GENOMIC DNA]</scope>
    <source>
        <strain evidence="20 21">DSM 19828</strain>
    </source>
</reference>
<dbReference type="PANTHER" id="PTHR43651:SF11">
    <property type="entry name" value="MALTO-OLIGOSYLTREHALOSE TREHALOHYDROLASE"/>
    <property type="match status" value="1"/>
</dbReference>
<dbReference type="InterPro" id="IPR006047">
    <property type="entry name" value="GH13_cat_dom"/>
</dbReference>
<comment type="similarity">
    <text evidence="3 14">Belongs to the glycosyl hydrolase 13 family.</text>
</comment>
<dbReference type="UniPathway" id="UPA00299"/>
<evidence type="ECO:0000256" key="15">
    <source>
        <dbReference type="PIRSR" id="PIRSR006337-1"/>
    </source>
</evidence>
<evidence type="ECO:0000259" key="19">
    <source>
        <dbReference type="SMART" id="SM00642"/>
    </source>
</evidence>
<accession>A0A542EKI4</accession>
<dbReference type="SUPFAM" id="SSF81296">
    <property type="entry name" value="E set domains"/>
    <property type="match status" value="1"/>
</dbReference>
<feature type="binding site" evidence="16">
    <location>
        <begin position="322"/>
        <end position="326"/>
    </location>
    <ligand>
        <name>substrate</name>
    </ligand>
</feature>
<dbReference type="Pfam" id="PF00128">
    <property type="entry name" value="Alpha-amylase"/>
    <property type="match status" value="1"/>
</dbReference>
<dbReference type="PIRSF" id="PIRSF006337">
    <property type="entry name" value="Trehalose_TreZ"/>
    <property type="match status" value="1"/>
</dbReference>
<dbReference type="InterPro" id="IPR004193">
    <property type="entry name" value="Glyco_hydro_13_N"/>
</dbReference>
<evidence type="ECO:0000256" key="1">
    <source>
        <dbReference type="ARBA" id="ARBA00004496"/>
    </source>
</evidence>
<evidence type="ECO:0000256" key="8">
    <source>
        <dbReference type="ARBA" id="ARBA00023277"/>
    </source>
</evidence>
<keyword evidence="7 14" id="KW-0378">Hydrolase</keyword>
<dbReference type="EMBL" id="VFMO01000001">
    <property type="protein sequence ID" value="TQJ15849.1"/>
    <property type="molecule type" value="Genomic_DNA"/>
</dbReference>
<evidence type="ECO:0000256" key="11">
    <source>
        <dbReference type="ARBA" id="ARBA00033284"/>
    </source>
</evidence>
<gene>
    <name evidence="20" type="ORF">FB459_3423</name>
</gene>
<dbReference type="EC" id="3.2.1.141" evidence="4 13"/>
<dbReference type="Gene3D" id="1.10.10.760">
    <property type="entry name" value="E-set domains of sugar-utilizing enzymes"/>
    <property type="match status" value="1"/>
</dbReference>
<evidence type="ECO:0000313" key="21">
    <source>
        <dbReference type="Proteomes" id="UP000320806"/>
    </source>
</evidence>
<evidence type="ECO:0000256" key="17">
    <source>
        <dbReference type="PIRSR" id="PIRSR006337-3"/>
    </source>
</evidence>
<evidence type="ECO:0000256" key="6">
    <source>
        <dbReference type="ARBA" id="ARBA00022490"/>
    </source>
</evidence>
<dbReference type="CDD" id="cd11325">
    <property type="entry name" value="AmyAc_GTHase"/>
    <property type="match status" value="1"/>
</dbReference>
<dbReference type="GO" id="GO:0005992">
    <property type="term" value="P:trehalose biosynthetic process"/>
    <property type="evidence" value="ECO:0007669"/>
    <property type="project" value="UniProtKB-UniRule"/>
</dbReference>
<dbReference type="AlphaFoldDB" id="A0A542EKI4"/>
<evidence type="ECO:0000256" key="12">
    <source>
        <dbReference type="ARBA" id="ARBA00034013"/>
    </source>
</evidence>
<feature type="domain" description="Glycosyl hydrolase family 13 catalytic" evidence="19">
    <location>
        <begin position="111"/>
        <end position="486"/>
    </location>
</feature>
<feature type="active site" description="Proton donor" evidence="15">
    <location>
        <position position="294"/>
    </location>
</feature>
<keyword evidence="8" id="KW-0119">Carbohydrate metabolism</keyword>
<protein>
    <recommendedName>
        <fullName evidence="5 13">Malto-oligosyltrehalose trehalohydrolase</fullName>
        <shortName evidence="14">MTHase</shortName>
        <ecNumber evidence="4 13">3.2.1.141</ecNumber>
    </recommendedName>
    <alternativeName>
        <fullName evidence="11 14">4-alpha-D-((1-&gt;4)-alpha-D-glucano)trehalose trehalohydrolase</fullName>
    </alternativeName>
    <alternativeName>
        <fullName evidence="10 14">Maltooligosyl trehalose trehalohydrolase</fullName>
    </alternativeName>
</protein>
<dbReference type="Gene3D" id="3.20.20.80">
    <property type="entry name" value="Glycosidases"/>
    <property type="match status" value="1"/>
</dbReference>
<dbReference type="NCBIfam" id="TIGR02402">
    <property type="entry name" value="trehalose_TreZ"/>
    <property type="match status" value="1"/>
</dbReference>
<comment type="catalytic activity">
    <reaction evidence="12 14">
        <text>hydrolysis of (1-&gt;4)-alpha-D-glucosidic linkage in 4-alpha-D-[(1-&gt;4)-alpha-D-glucanosyl]n trehalose to yield trehalose and (1-&gt;4)-alpha-D-glucan.</text>
        <dbReference type="EC" id="3.2.1.141"/>
    </reaction>
</comment>
<evidence type="ECO:0000256" key="13">
    <source>
        <dbReference type="NCBIfam" id="TIGR02402"/>
    </source>
</evidence>
<proteinExistence type="inferred from homology"/>
<dbReference type="SMART" id="SM00642">
    <property type="entry name" value="Aamy"/>
    <property type="match status" value="1"/>
</dbReference>
<evidence type="ECO:0000256" key="18">
    <source>
        <dbReference type="SAM" id="MobiDB-lite"/>
    </source>
</evidence>
<feature type="region of interest" description="Disordered" evidence="18">
    <location>
        <begin position="60"/>
        <end position="85"/>
    </location>
</feature>
<dbReference type="RefSeq" id="WP_141929284.1">
    <property type="nucleotide sequence ID" value="NZ_BAABCI010000023.1"/>
</dbReference>
<feature type="binding site" evidence="16">
    <location>
        <begin position="392"/>
        <end position="397"/>
    </location>
    <ligand>
        <name>substrate</name>
    </ligand>
</feature>
<evidence type="ECO:0000256" key="16">
    <source>
        <dbReference type="PIRSR" id="PIRSR006337-2"/>
    </source>
</evidence>
<keyword evidence="21" id="KW-1185">Reference proteome</keyword>
<name>A0A542EKI4_9MICO</name>
<dbReference type="InterPro" id="IPR013783">
    <property type="entry name" value="Ig-like_fold"/>
</dbReference>
<keyword evidence="6" id="KW-0963">Cytoplasm</keyword>
<dbReference type="InterPro" id="IPR012768">
    <property type="entry name" value="Trehalose_TreZ"/>
</dbReference>
<dbReference type="InterPro" id="IPR017853">
    <property type="entry name" value="GH"/>
</dbReference>
<dbReference type="GO" id="GO:0005737">
    <property type="term" value="C:cytoplasm"/>
    <property type="evidence" value="ECO:0007669"/>
    <property type="project" value="UniProtKB-SubCell"/>
</dbReference>
<sequence>MTTKENTAVSPGNHTFRVWAPLAQNEVELCVDDTSVPMHPADDGWWQVDAPGGPGSRYAYRVDGADERPDPRSLSQPDGPHARSEVVDLARHRWTDEGWEGIQRNDAVIYELHVGTFTDEGTLDAAIERLDHLVDLGVNLIELMPVAAFPGERGWGYDGVSPYAVHQAYGGPAALQRFVDAAHSKGLGVCLDVVYNHLGPSGNYLPVFGPYFTDRHHTPWGWAVNLDGPQSDEVRRYLIDNATMWFRDFHLDALRLDAVHALIDDRAVHFLEELAAQTDSLSDVLGRPLLLIAESDRNDPATVTDRAPGGEGGQGLHAQWADDVHHTWHVLLTGETQGYYADFADPEAITKIARTPFFHDGTWSSFRQRHHGRPIDGASTPGDRFVVSLQTHDQVGNRATGDRLSHLVSPGRLAIGAALMLTSPYTPMLFMGEEWGASTKWAYFTDHEESDLATAVSEGRRKEFADHGWSDEVPDPQARSTRDASVLQWQELDEPTHRALLDWYRTLISLRREVADLHNPSPESSRIERSDDLLIVHRGEHRVVANLGGEPARIDNDQHIVAAFETSMDAGGDVVIEPDGVVLLGPRTDNEGTVR</sequence>
<organism evidence="20 21">
    <name type="scientific">Yimella lutea</name>
    <dbReference type="NCBI Taxonomy" id="587872"/>
    <lineage>
        <taxon>Bacteria</taxon>
        <taxon>Bacillati</taxon>
        <taxon>Actinomycetota</taxon>
        <taxon>Actinomycetes</taxon>
        <taxon>Micrococcales</taxon>
        <taxon>Dermacoccaceae</taxon>
        <taxon>Yimella</taxon>
    </lineage>
</organism>
<evidence type="ECO:0000256" key="5">
    <source>
        <dbReference type="ARBA" id="ARBA00015938"/>
    </source>
</evidence>
<comment type="caution">
    <text evidence="20">The sequence shown here is derived from an EMBL/GenBank/DDBJ whole genome shotgun (WGS) entry which is preliminary data.</text>
</comment>
<evidence type="ECO:0000256" key="14">
    <source>
        <dbReference type="PIRNR" id="PIRNR006337"/>
    </source>
</evidence>
<dbReference type="Pfam" id="PF02922">
    <property type="entry name" value="CBM_48"/>
    <property type="match status" value="1"/>
</dbReference>
<dbReference type="OrthoDB" id="9800174at2"/>
<comment type="subcellular location">
    <subcellularLocation>
        <location evidence="1 15">Cytoplasm</location>
    </subcellularLocation>
</comment>
<dbReference type="Proteomes" id="UP000320806">
    <property type="component" value="Unassembled WGS sequence"/>
</dbReference>
<evidence type="ECO:0000256" key="3">
    <source>
        <dbReference type="ARBA" id="ARBA00008061"/>
    </source>
</evidence>
<dbReference type="SUPFAM" id="SSF51445">
    <property type="entry name" value="(Trans)glycosidases"/>
    <property type="match status" value="1"/>
</dbReference>
<evidence type="ECO:0000256" key="9">
    <source>
        <dbReference type="ARBA" id="ARBA00023295"/>
    </source>
</evidence>
<dbReference type="InterPro" id="IPR044901">
    <property type="entry name" value="Trehalose_TreZ_E-set_sf"/>
</dbReference>
<dbReference type="Gene3D" id="2.60.40.10">
    <property type="entry name" value="Immunoglobulins"/>
    <property type="match status" value="1"/>
</dbReference>
<feature type="active site" description="Nucleophile" evidence="15">
    <location>
        <position position="257"/>
    </location>
</feature>
<keyword evidence="9 14" id="KW-0326">Glycosidase</keyword>